<comment type="caution">
    <text evidence="1">The sequence shown here is derived from an EMBL/GenBank/DDBJ whole genome shotgun (WGS) entry which is preliminary data.</text>
</comment>
<sequence length="34" mass="3827">MRILEIILPVLVMLVLGMACRKLKLLTKSGIDNM</sequence>
<name>K1S0D1_9ZZZZ</name>
<proteinExistence type="predicted"/>
<feature type="non-terminal residue" evidence="1">
    <location>
        <position position="34"/>
    </location>
</feature>
<accession>K1S0D1</accession>
<evidence type="ECO:0000313" key="1">
    <source>
        <dbReference type="EMBL" id="EKC48804.1"/>
    </source>
</evidence>
<gene>
    <name evidence="1" type="ORF">OBE_14979</name>
</gene>
<dbReference type="AlphaFoldDB" id="K1S0D1"/>
<dbReference type="EMBL" id="AJWZ01010320">
    <property type="protein sequence ID" value="EKC48804.1"/>
    <property type="molecule type" value="Genomic_DNA"/>
</dbReference>
<organism evidence="1">
    <name type="scientific">human gut metagenome</name>
    <dbReference type="NCBI Taxonomy" id="408170"/>
    <lineage>
        <taxon>unclassified sequences</taxon>
        <taxon>metagenomes</taxon>
        <taxon>organismal metagenomes</taxon>
    </lineage>
</organism>
<protein>
    <submittedName>
        <fullName evidence="1">Uncharacterized protein</fullName>
    </submittedName>
</protein>
<reference evidence="1" key="1">
    <citation type="journal article" date="2013" name="Environ. Microbiol.">
        <title>Microbiota from the distal guts of lean and obese adolescents exhibit partial functional redundancy besides clear differences in community structure.</title>
        <authorList>
            <person name="Ferrer M."/>
            <person name="Ruiz A."/>
            <person name="Lanza F."/>
            <person name="Haange S.B."/>
            <person name="Oberbach A."/>
            <person name="Till H."/>
            <person name="Bargiela R."/>
            <person name="Campoy C."/>
            <person name="Segura M.T."/>
            <person name="Richter M."/>
            <person name="von Bergen M."/>
            <person name="Seifert J."/>
            <person name="Suarez A."/>
        </authorList>
    </citation>
    <scope>NUCLEOTIDE SEQUENCE</scope>
</reference>
<dbReference type="PROSITE" id="PS51257">
    <property type="entry name" value="PROKAR_LIPOPROTEIN"/>
    <property type="match status" value="1"/>
</dbReference>